<feature type="compositionally biased region" description="Basic residues" evidence="1">
    <location>
        <begin position="294"/>
        <end position="307"/>
    </location>
</feature>
<proteinExistence type="predicted"/>
<feature type="compositionally biased region" description="Basic and acidic residues" evidence="1">
    <location>
        <begin position="630"/>
        <end position="640"/>
    </location>
</feature>
<feature type="compositionally biased region" description="Polar residues" evidence="1">
    <location>
        <begin position="801"/>
        <end position="817"/>
    </location>
</feature>
<dbReference type="Proteomes" id="UP000762676">
    <property type="component" value="Unassembled WGS sequence"/>
</dbReference>
<feature type="region of interest" description="Disordered" evidence="1">
    <location>
        <begin position="81"/>
        <end position="119"/>
    </location>
</feature>
<feature type="compositionally biased region" description="Polar residues" evidence="1">
    <location>
        <begin position="779"/>
        <end position="793"/>
    </location>
</feature>
<organism evidence="2 3">
    <name type="scientific">Elysia marginata</name>
    <dbReference type="NCBI Taxonomy" id="1093978"/>
    <lineage>
        <taxon>Eukaryota</taxon>
        <taxon>Metazoa</taxon>
        <taxon>Spiralia</taxon>
        <taxon>Lophotrochozoa</taxon>
        <taxon>Mollusca</taxon>
        <taxon>Gastropoda</taxon>
        <taxon>Heterobranchia</taxon>
        <taxon>Euthyneura</taxon>
        <taxon>Panpulmonata</taxon>
        <taxon>Sacoglossa</taxon>
        <taxon>Placobranchoidea</taxon>
        <taxon>Plakobranchidae</taxon>
        <taxon>Elysia</taxon>
    </lineage>
</organism>
<feature type="compositionally biased region" description="Polar residues" evidence="1">
    <location>
        <begin position="833"/>
        <end position="843"/>
    </location>
</feature>
<feature type="compositionally biased region" description="Polar residues" evidence="1">
    <location>
        <begin position="648"/>
        <end position="657"/>
    </location>
</feature>
<evidence type="ECO:0000313" key="2">
    <source>
        <dbReference type="EMBL" id="GFR71352.1"/>
    </source>
</evidence>
<protein>
    <recommendedName>
        <fullName evidence="4">Wiskott-Aldrich syndrome protein family member</fullName>
    </recommendedName>
</protein>
<feature type="region of interest" description="Disordered" evidence="1">
    <location>
        <begin position="282"/>
        <end position="314"/>
    </location>
</feature>
<feature type="region of interest" description="Disordered" evidence="1">
    <location>
        <begin position="32"/>
        <end position="66"/>
    </location>
</feature>
<evidence type="ECO:0008006" key="4">
    <source>
        <dbReference type="Google" id="ProtNLM"/>
    </source>
</evidence>
<name>A0AAV4FDQ4_9GAST</name>
<keyword evidence="3" id="KW-1185">Reference proteome</keyword>
<reference evidence="2 3" key="1">
    <citation type="journal article" date="2021" name="Elife">
        <title>Chloroplast acquisition without the gene transfer in kleptoplastic sea slugs, Plakobranchus ocellatus.</title>
        <authorList>
            <person name="Maeda T."/>
            <person name="Takahashi S."/>
            <person name="Yoshida T."/>
            <person name="Shimamura S."/>
            <person name="Takaki Y."/>
            <person name="Nagai Y."/>
            <person name="Toyoda A."/>
            <person name="Suzuki Y."/>
            <person name="Arimoto A."/>
            <person name="Ishii H."/>
            <person name="Satoh N."/>
            <person name="Nishiyama T."/>
            <person name="Hasebe M."/>
            <person name="Maruyama T."/>
            <person name="Minagawa J."/>
            <person name="Obokata J."/>
            <person name="Shigenobu S."/>
        </authorList>
    </citation>
    <scope>NUCLEOTIDE SEQUENCE [LARGE SCALE GENOMIC DNA]</scope>
</reference>
<comment type="caution">
    <text evidence="2">The sequence shown here is derived from an EMBL/GenBank/DDBJ whole genome shotgun (WGS) entry which is preliminary data.</text>
</comment>
<evidence type="ECO:0000313" key="3">
    <source>
        <dbReference type="Proteomes" id="UP000762676"/>
    </source>
</evidence>
<evidence type="ECO:0000256" key="1">
    <source>
        <dbReference type="SAM" id="MobiDB-lite"/>
    </source>
</evidence>
<feature type="region of interest" description="Disordered" evidence="1">
    <location>
        <begin position="188"/>
        <end position="208"/>
    </location>
</feature>
<feature type="compositionally biased region" description="Polar residues" evidence="1">
    <location>
        <begin position="671"/>
        <end position="683"/>
    </location>
</feature>
<sequence>MQEECYVLVHCNSSLPDPVQQHRFSPIVHPALRKPKAPKDGRTVTVTHNHPSSIIRSNSAPVSESGHIIHQVQANTVGFRRMNSSSGGEREKTTAGVNSQHQKAREYHQHPQQQHSQLQHKHPLNGHIFRHAQAERFAYPGFSCAGSTYNTNWTHPCGGSGTNSLSEFRPSVHIPALDLTAITLDDREHDTKSNVKDEHNSSDKEYIEKHKSSHLKKVHLMAEEKFTNKKHQKSPFVFPCEKSLADFDGVRTIPSHVVYEDPASTSPFAQRGRSLFFEEPPVPEVNKQQPQQRQPHHQPHNMSKHTKHQEPQQGRIAVEAADTEKIIHFSLTNSKMGQYVLDEDCPSPKSPGSLKEPQRTRESLVNDNAPCVDSPKNEGFVRRASDSAHNVQEIIDVVVVDGHLHVDLDEKEYRGQERDTVVQDLKLENLSTEVSKEKPKPRVTFSFDHEVQSCRSLKRYTPVKMDIKPLQGVLKKRTEPTQVFDSNDGDRFEGSKQNYFNDSNAVFRKSSKPEVANQGGIRVKHLHTTNFDISREVGKRGTNIPSTMQMAEKPPIPVSRRVALAAAESAITDMNNSKHGNNNNNLLFTGGLTYICSNAQGRVAYFRPSDVTSGAGDMGNSHNNLKVKSRSTEDINRGDAGRFFSTAPAYNNQSRSAANRKPGNRGPAISSPYTLRRSVSTEHGFSAAGSRSAEVGNNKPAKPRVAFGSFIVPKETTPRVKKAQVKYQEVETAVRPTLSSNGTYVHTHTRRTSPYSAPTQVLYDRSGSSSGPPGFRRQYTAQVSKQTRTQQSGGARVYNKESPSLAQRHSAPSSFSSVKDRAWRATVARQRISIDNSPGQGTDSAVKDQQGHTPGADGGNAAGTGFLLPSKIRPQQTSSAMRVSPGAAQPSTGKLASGVERLAVRTLSRPDLSALNMLANRDKGVSQTRFLATLNKTQNRE</sequence>
<feature type="compositionally biased region" description="Polar residues" evidence="1">
    <location>
        <begin position="44"/>
        <end position="62"/>
    </location>
</feature>
<feature type="region of interest" description="Disordered" evidence="1">
    <location>
        <begin position="616"/>
        <end position="703"/>
    </location>
</feature>
<dbReference type="AlphaFoldDB" id="A0AAV4FDQ4"/>
<feature type="compositionally biased region" description="Polar residues" evidence="1">
    <location>
        <begin position="741"/>
        <end position="759"/>
    </location>
</feature>
<feature type="region of interest" description="Disordered" evidence="1">
    <location>
        <begin position="340"/>
        <end position="373"/>
    </location>
</feature>
<gene>
    <name evidence="2" type="ORF">ElyMa_003810400</name>
</gene>
<accession>A0AAV4FDQ4</accession>
<feature type="region of interest" description="Disordered" evidence="1">
    <location>
        <begin position="741"/>
        <end position="895"/>
    </location>
</feature>
<dbReference type="EMBL" id="BMAT01007789">
    <property type="protein sequence ID" value="GFR71352.1"/>
    <property type="molecule type" value="Genomic_DNA"/>
</dbReference>